<comment type="caution">
    <text evidence="2">The sequence shown here is derived from an EMBL/GenBank/DDBJ whole genome shotgun (WGS) entry which is preliminary data.</text>
</comment>
<sequence length="174" mass="19871">MEATFVNQLNKSLNLLGRSAQKNCQSVSKTSKHKFKVLRDGRWSKTDFRKGEAEGSLEEGRGISENPWIQHYRCSERQANRRVLISRAKDPSATNVNPSSACNFRLWRQDSVDSKMTDQNFNEEDVEEEKCGQTHEMKRTRTSIGRVPSNDQVVPFENIIGVDDVAEVHARSED</sequence>
<evidence type="ECO:0000313" key="2">
    <source>
        <dbReference type="EMBL" id="GFQ02611.1"/>
    </source>
</evidence>
<proteinExistence type="predicted"/>
<feature type="compositionally biased region" description="Basic and acidic residues" evidence="1">
    <location>
        <begin position="129"/>
        <end position="139"/>
    </location>
</feature>
<dbReference type="PANTHER" id="PTHR33676">
    <property type="entry name" value="COLD REGULATED PROTEIN 27"/>
    <property type="match status" value="1"/>
</dbReference>
<keyword evidence="3" id="KW-1185">Reference proteome</keyword>
<organism evidence="2 3">
    <name type="scientific">Phtheirospermum japonicum</name>
    <dbReference type="NCBI Taxonomy" id="374723"/>
    <lineage>
        <taxon>Eukaryota</taxon>
        <taxon>Viridiplantae</taxon>
        <taxon>Streptophyta</taxon>
        <taxon>Embryophyta</taxon>
        <taxon>Tracheophyta</taxon>
        <taxon>Spermatophyta</taxon>
        <taxon>Magnoliopsida</taxon>
        <taxon>eudicotyledons</taxon>
        <taxon>Gunneridae</taxon>
        <taxon>Pentapetalae</taxon>
        <taxon>asterids</taxon>
        <taxon>lamiids</taxon>
        <taxon>Lamiales</taxon>
        <taxon>Orobanchaceae</taxon>
        <taxon>Orobanchaceae incertae sedis</taxon>
        <taxon>Phtheirospermum</taxon>
    </lineage>
</organism>
<feature type="region of interest" description="Disordered" evidence="1">
    <location>
        <begin position="115"/>
        <end position="140"/>
    </location>
</feature>
<dbReference type="AlphaFoldDB" id="A0A830CRV9"/>
<accession>A0A830CRV9</accession>
<gene>
    <name evidence="2" type="ORF">PHJA_002405100</name>
</gene>
<name>A0A830CRV9_9LAMI</name>
<evidence type="ECO:0000256" key="1">
    <source>
        <dbReference type="SAM" id="MobiDB-lite"/>
    </source>
</evidence>
<protein>
    <submittedName>
        <fullName evidence="2">Uncharacterized protein</fullName>
    </submittedName>
</protein>
<dbReference type="Proteomes" id="UP000653305">
    <property type="component" value="Unassembled WGS sequence"/>
</dbReference>
<dbReference type="PANTHER" id="PTHR33676:SF3">
    <property type="entry name" value="COLD-REGULATED PROTEIN 27"/>
    <property type="match status" value="1"/>
</dbReference>
<evidence type="ECO:0000313" key="3">
    <source>
        <dbReference type="Proteomes" id="UP000653305"/>
    </source>
</evidence>
<dbReference type="GO" id="GO:0009409">
    <property type="term" value="P:response to cold"/>
    <property type="evidence" value="ECO:0007669"/>
    <property type="project" value="InterPro"/>
</dbReference>
<reference evidence="2" key="1">
    <citation type="submission" date="2020-07" db="EMBL/GenBank/DDBJ databases">
        <title>Ethylene signaling mediates host invasion by parasitic plants.</title>
        <authorList>
            <person name="Yoshida S."/>
        </authorList>
    </citation>
    <scope>NUCLEOTIDE SEQUENCE</scope>
    <source>
        <strain evidence="2">Okayama</strain>
    </source>
</reference>
<dbReference type="OrthoDB" id="1923282at2759"/>
<dbReference type="EMBL" id="BMAC01000759">
    <property type="protein sequence ID" value="GFQ02611.1"/>
    <property type="molecule type" value="Genomic_DNA"/>
</dbReference>
<dbReference type="GO" id="GO:0042752">
    <property type="term" value="P:regulation of circadian rhythm"/>
    <property type="evidence" value="ECO:0007669"/>
    <property type="project" value="InterPro"/>
</dbReference>
<dbReference type="InterPro" id="IPR044678">
    <property type="entry name" value="COR27/28"/>
</dbReference>